<dbReference type="InterPro" id="IPR020568">
    <property type="entry name" value="Ribosomal_Su5_D2-typ_SF"/>
</dbReference>
<dbReference type="PANTHER" id="PTHR32472:SF10">
    <property type="entry name" value="DNA REPAIR PROTEIN RADA-LIKE PROTEIN"/>
    <property type="match status" value="1"/>
</dbReference>
<dbReference type="Gene3D" id="3.30.230.10">
    <property type="match status" value="1"/>
</dbReference>
<evidence type="ECO:0000313" key="2">
    <source>
        <dbReference type="Proteomes" id="UP000523795"/>
    </source>
</evidence>
<proteinExistence type="predicted"/>
<organism evidence="1 2">
    <name type="scientific">Arthrobacter deserti</name>
    <dbReference type="NCBI Taxonomy" id="1742687"/>
    <lineage>
        <taxon>Bacteria</taxon>
        <taxon>Bacillati</taxon>
        <taxon>Actinomycetota</taxon>
        <taxon>Actinomycetes</taxon>
        <taxon>Micrococcales</taxon>
        <taxon>Micrococcaceae</taxon>
        <taxon>Arthrobacter</taxon>
    </lineage>
</organism>
<dbReference type="Pfam" id="PF13541">
    <property type="entry name" value="ChlI"/>
    <property type="match status" value="1"/>
</dbReference>
<accession>A0ABX1JWG0</accession>
<sequence>SRVAMMMAVLQRRAAMSLHKDDSYVATVGGVKLSEPATDLATVLAIASAKSNKPLQARMIAFGEVGLAGEVRPVPGINRRILEAERLGFQYAVVPASPKGAGQIPPGFRVKEAQTVAEALEALSGAGLSRPAGSLRSAAG</sequence>
<dbReference type="Proteomes" id="UP000523795">
    <property type="component" value="Unassembled WGS sequence"/>
</dbReference>
<reference evidence="1 2" key="1">
    <citation type="submission" date="2020-04" db="EMBL/GenBank/DDBJ databases">
        <authorList>
            <person name="Liu S."/>
        </authorList>
    </citation>
    <scope>NUCLEOTIDE SEQUENCE [LARGE SCALE GENOMIC DNA]</scope>
    <source>
        <strain evidence="1 2">CGMCC 1.15091</strain>
    </source>
</reference>
<protein>
    <submittedName>
        <fullName evidence="1">DNA repair protein RadA</fullName>
    </submittedName>
</protein>
<keyword evidence="2" id="KW-1185">Reference proteome</keyword>
<dbReference type="PANTHER" id="PTHR32472">
    <property type="entry name" value="DNA REPAIR PROTEIN RADA"/>
    <property type="match status" value="1"/>
</dbReference>
<dbReference type="InterPro" id="IPR014721">
    <property type="entry name" value="Ribsml_uS5_D2-typ_fold_subgr"/>
</dbReference>
<feature type="non-terminal residue" evidence="1">
    <location>
        <position position="1"/>
    </location>
</feature>
<comment type="caution">
    <text evidence="1">The sequence shown here is derived from an EMBL/GenBank/DDBJ whole genome shotgun (WGS) entry which is preliminary data.</text>
</comment>
<evidence type="ECO:0000313" key="1">
    <source>
        <dbReference type="EMBL" id="NKX52654.1"/>
    </source>
</evidence>
<dbReference type="SUPFAM" id="SSF54211">
    <property type="entry name" value="Ribosomal protein S5 domain 2-like"/>
    <property type="match status" value="1"/>
</dbReference>
<gene>
    <name evidence="1" type="ORF">HER39_19175</name>
</gene>
<dbReference type="EMBL" id="JAAZSR010000647">
    <property type="protein sequence ID" value="NKX52654.1"/>
    <property type="molecule type" value="Genomic_DNA"/>
</dbReference>
<name>A0ABX1JWG0_9MICC</name>